<dbReference type="InterPro" id="IPR011990">
    <property type="entry name" value="TPR-like_helical_dom_sf"/>
</dbReference>
<proteinExistence type="predicted"/>
<dbReference type="PANTHER" id="PTHR46014">
    <property type="entry name" value="TETRATRICOPEPTIDE REPEAT PROTEIN 1"/>
    <property type="match status" value="1"/>
</dbReference>
<dbReference type="SMART" id="SM00028">
    <property type="entry name" value="TPR"/>
    <property type="match status" value="3"/>
</dbReference>
<comment type="caution">
    <text evidence="1">The sequence shown here is derived from an EMBL/GenBank/DDBJ whole genome shotgun (WGS) entry which is preliminary data.</text>
</comment>
<dbReference type="Proteomes" id="UP001597510">
    <property type="component" value="Unassembled WGS sequence"/>
</dbReference>
<evidence type="ECO:0000313" key="1">
    <source>
        <dbReference type="EMBL" id="MFD2520240.1"/>
    </source>
</evidence>
<organism evidence="1 2">
    <name type="scientific">Emticicia soli</name>
    <dbReference type="NCBI Taxonomy" id="2027878"/>
    <lineage>
        <taxon>Bacteria</taxon>
        <taxon>Pseudomonadati</taxon>
        <taxon>Bacteroidota</taxon>
        <taxon>Cytophagia</taxon>
        <taxon>Cytophagales</taxon>
        <taxon>Leadbetterellaceae</taxon>
        <taxon>Emticicia</taxon>
    </lineage>
</organism>
<sequence>MNFTRSKFFFLSLLLSVSFFNETIAESFFFDDCERYVRQGDSLFKLGSYSAAIKKYKSCLIIKDGNDEYTKNKIQVTEDILNLKANANTLIKLGKNIEAVDRYKKILVLNPDDTEAEKEITTFFEQEAANFLKDGDDNNAYEAINEAIIYAKSEKKNRLDSKLKSIDAHRKNAEYIRIKDAARSLFMFGKFADAKKKYNEVFSLPTYSKDLTTKKLIAEIDSFEILRTKAGRSIVDGNYFEAVDKLETIYKAGVIDPLISNNLLIAYQKQAESLMNENKHDEAIALLNRATELFKDDKRKVSVLQKKLKSIASKKKK</sequence>
<dbReference type="InterPro" id="IPR019734">
    <property type="entry name" value="TPR_rpt"/>
</dbReference>
<dbReference type="Pfam" id="PF13181">
    <property type="entry name" value="TPR_8"/>
    <property type="match status" value="1"/>
</dbReference>
<keyword evidence="2" id="KW-1185">Reference proteome</keyword>
<dbReference type="RefSeq" id="WP_340235652.1">
    <property type="nucleotide sequence ID" value="NZ_JBBEWC010000004.1"/>
</dbReference>
<name>A0ABW5J5M1_9BACT</name>
<dbReference type="PANTHER" id="PTHR46014:SF1">
    <property type="entry name" value="TETRATRICOPEPTIDE REPEAT PROTEIN 1"/>
    <property type="match status" value="1"/>
</dbReference>
<protein>
    <submittedName>
        <fullName evidence="1">Tetratricopeptide repeat protein</fullName>
    </submittedName>
</protein>
<accession>A0ABW5J5M1</accession>
<dbReference type="InterPro" id="IPR052769">
    <property type="entry name" value="TPR_domain_protein"/>
</dbReference>
<evidence type="ECO:0000313" key="2">
    <source>
        <dbReference type="Proteomes" id="UP001597510"/>
    </source>
</evidence>
<gene>
    <name evidence="1" type="ORF">ACFSR2_05045</name>
</gene>
<dbReference type="Gene3D" id="1.25.40.10">
    <property type="entry name" value="Tetratricopeptide repeat domain"/>
    <property type="match status" value="2"/>
</dbReference>
<dbReference type="SUPFAM" id="SSF48452">
    <property type="entry name" value="TPR-like"/>
    <property type="match status" value="1"/>
</dbReference>
<reference evidence="2" key="1">
    <citation type="journal article" date="2019" name="Int. J. Syst. Evol. Microbiol.">
        <title>The Global Catalogue of Microorganisms (GCM) 10K type strain sequencing project: providing services to taxonomists for standard genome sequencing and annotation.</title>
        <authorList>
            <consortium name="The Broad Institute Genomics Platform"/>
            <consortium name="The Broad Institute Genome Sequencing Center for Infectious Disease"/>
            <person name="Wu L."/>
            <person name="Ma J."/>
        </authorList>
    </citation>
    <scope>NUCLEOTIDE SEQUENCE [LARGE SCALE GENOMIC DNA]</scope>
    <source>
        <strain evidence="2">KCTC 52344</strain>
    </source>
</reference>
<dbReference type="EMBL" id="JBHULC010000004">
    <property type="protein sequence ID" value="MFD2520240.1"/>
    <property type="molecule type" value="Genomic_DNA"/>
</dbReference>